<dbReference type="EMBL" id="JBHSEC010000003">
    <property type="protein sequence ID" value="MFC4409552.1"/>
    <property type="molecule type" value="Genomic_DNA"/>
</dbReference>
<dbReference type="PANTHER" id="PTHR44216">
    <property type="entry name" value="PROTEIN O-MANNOSYL-TRANSFERASE TMTC2"/>
    <property type="match status" value="1"/>
</dbReference>
<evidence type="ECO:0000256" key="2">
    <source>
        <dbReference type="SAM" id="Phobius"/>
    </source>
</evidence>
<proteinExistence type="predicted"/>
<organism evidence="3 4">
    <name type="scientific">Chungangia koreensis</name>
    <dbReference type="NCBI Taxonomy" id="752657"/>
    <lineage>
        <taxon>Bacteria</taxon>
        <taxon>Bacillati</taxon>
        <taxon>Bacillota</taxon>
        <taxon>Bacilli</taxon>
        <taxon>Lactobacillales</taxon>
        <taxon>Chungangia</taxon>
    </lineage>
</organism>
<evidence type="ECO:0000256" key="1">
    <source>
        <dbReference type="PROSITE-ProRule" id="PRU00339"/>
    </source>
</evidence>
<comment type="caution">
    <text evidence="3">The sequence shown here is derived from an EMBL/GenBank/DDBJ whole genome shotgun (WGS) entry which is preliminary data.</text>
</comment>
<gene>
    <name evidence="3" type="ORF">ACFOZY_03765</name>
</gene>
<feature type="transmembrane region" description="Helical" evidence="2">
    <location>
        <begin position="260"/>
        <end position="284"/>
    </location>
</feature>
<keyword evidence="2" id="KW-0812">Transmembrane</keyword>
<keyword evidence="2" id="KW-1133">Transmembrane helix</keyword>
<dbReference type="InterPro" id="IPR019734">
    <property type="entry name" value="TPR_rpt"/>
</dbReference>
<accession>A0ABV8X5M6</accession>
<feature type="repeat" description="TPR" evidence="1">
    <location>
        <begin position="75"/>
        <end position="108"/>
    </location>
</feature>
<dbReference type="RefSeq" id="WP_378152418.1">
    <property type="nucleotide sequence ID" value="NZ_JBHSEC010000003.1"/>
</dbReference>
<name>A0ABV8X5M6_9LACT</name>
<keyword evidence="2" id="KW-0472">Membrane</keyword>
<reference evidence="4" key="1">
    <citation type="journal article" date="2019" name="Int. J. Syst. Evol. Microbiol.">
        <title>The Global Catalogue of Microorganisms (GCM) 10K type strain sequencing project: providing services to taxonomists for standard genome sequencing and annotation.</title>
        <authorList>
            <consortium name="The Broad Institute Genomics Platform"/>
            <consortium name="The Broad Institute Genome Sequencing Center for Infectious Disease"/>
            <person name="Wu L."/>
            <person name="Ma J."/>
        </authorList>
    </citation>
    <scope>NUCLEOTIDE SEQUENCE [LARGE SCALE GENOMIC DNA]</scope>
    <source>
        <strain evidence="4">CCUG 59778</strain>
    </source>
</reference>
<dbReference type="PANTHER" id="PTHR44216:SF3">
    <property type="entry name" value="PROTEIN O-MANNOSYL-TRANSFERASE TMTC2"/>
    <property type="match status" value="1"/>
</dbReference>
<dbReference type="Proteomes" id="UP001595817">
    <property type="component" value="Unassembled WGS sequence"/>
</dbReference>
<feature type="transmembrane region" description="Helical" evidence="2">
    <location>
        <begin position="237"/>
        <end position="254"/>
    </location>
</feature>
<dbReference type="InterPro" id="IPR052384">
    <property type="entry name" value="TMTC_O-mannosyltransferase"/>
</dbReference>
<protein>
    <submittedName>
        <fullName evidence="3">Tetratricopeptide repeat protein</fullName>
    </submittedName>
</protein>
<dbReference type="Gene3D" id="1.25.40.10">
    <property type="entry name" value="Tetratricopeptide repeat domain"/>
    <property type="match status" value="1"/>
</dbReference>
<dbReference type="PROSITE" id="PS50005">
    <property type="entry name" value="TPR"/>
    <property type="match status" value="2"/>
</dbReference>
<dbReference type="SUPFAM" id="SSF48452">
    <property type="entry name" value="TPR-like"/>
    <property type="match status" value="1"/>
</dbReference>
<feature type="repeat" description="TPR" evidence="1">
    <location>
        <begin position="109"/>
        <end position="142"/>
    </location>
</feature>
<dbReference type="Pfam" id="PF13432">
    <property type="entry name" value="TPR_16"/>
    <property type="match status" value="1"/>
</dbReference>
<dbReference type="InterPro" id="IPR011990">
    <property type="entry name" value="TPR-like_helical_dom_sf"/>
</dbReference>
<keyword evidence="1" id="KW-0802">TPR repeat</keyword>
<dbReference type="SMART" id="SM00028">
    <property type="entry name" value="TPR"/>
    <property type="match status" value="5"/>
</dbReference>
<keyword evidence="4" id="KW-1185">Reference proteome</keyword>
<evidence type="ECO:0000313" key="4">
    <source>
        <dbReference type="Proteomes" id="UP001595817"/>
    </source>
</evidence>
<sequence>MEVPNLLETEISLADHYLEMKRLPEAEIHIINALQLDPSHPEALYTMACILHAKDDYMEARKLCEQALKNGYDQGACYYLIGSTYEEEKNYTEAESAYLKFLKNEPDSGFAHAVYGSIMLTVGQKEKAFALLEEAMRLDPENERVTQEMLHYAFATSDKKNQQVLLQNLMENGSSEIRKLVNLAVYHQLKDENKIAKEYFVQAYLMDPSNEKLLQILEDHDRSTHPIFFYEGPMMKIGGPIVIWLSFIVLLFLFKTLNLVVPLAIVVCVYLAFVVYTWLSAVLYKVFVKGKWLKRAVAK</sequence>
<evidence type="ECO:0000313" key="3">
    <source>
        <dbReference type="EMBL" id="MFC4409552.1"/>
    </source>
</evidence>